<dbReference type="Proteomes" id="UP001500621">
    <property type="component" value="Unassembled WGS sequence"/>
</dbReference>
<feature type="transmembrane region" description="Helical" evidence="2">
    <location>
        <begin position="116"/>
        <end position="138"/>
    </location>
</feature>
<evidence type="ECO:0000313" key="3">
    <source>
        <dbReference type="EMBL" id="GAA4688834.1"/>
    </source>
</evidence>
<organism evidence="3 4">
    <name type="scientific">Nocardioides nanhaiensis</name>
    <dbReference type="NCBI Taxonomy" id="1476871"/>
    <lineage>
        <taxon>Bacteria</taxon>
        <taxon>Bacillati</taxon>
        <taxon>Actinomycetota</taxon>
        <taxon>Actinomycetes</taxon>
        <taxon>Propionibacteriales</taxon>
        <taxon>Nocardioidaceae</taxon>
        <taxon>Nocardioides</taxon>
    </lineage>
</organism>
<keyword evidence="2" id="KW-0812">Transmembrane</keyword>
<feature type="region of interest" description="Disordered" evidence="1">
    <location>
        <begin position="18"/>
        <end position="46"/>
    </location>
</feature>
<gene>
    <name evidence="3" type="ORF">GCM10023226_28300</name>
</gene>
<sequence length="142" mass="14904">MVLERTAGVAVLDGYSGEGRAGVRPASRAPRLEQRTSDRSGSVESCSTVRIVETEHELREWPGPDVRPLGFIALGFAVLAVVLGYSLLFSPFAYPVAALGAWLGVAARSEPAARRLGTLAVGLSVTAVVLATVMMVGADHGW</sequence>
<keyword evidence="2" id="KW-1133">Transmembrane helix</keyword>
<protein>
    <recommendedName>
        <fullName evidence="5">DUF4190 domain-containing protein</fullName>
    </recommendedName>
</protein>
<evidence type="ECO:0000256" key="1">
    <source>
        <dbReference type="SAM" id="MobiDB-lite"/>
    </source>
</evidence>
<evidence type="ECO:0000256" key="2">
    <source>
        <dbReference type="SAM" id="Phobius"/>
    </source>
</evidence>
<keyword evidence="2" id="KW-0472">Membrane</keyword>
<reference evidence="4" key="1">
    <citation type="journal article" date="2019" name="Int. J. Syst. Evol. Microbiol.">
        <title>The Global Catalogue of Microorganisms (GCM) 10K type strain sequencing project: providing services to taxonomists for standard genome sequencing and annotation.</title>
        <authorList>
            <consortium name="The Broad Institute Genomics Platform"/>
            <consortium name="The Broad Institute Genome Sequencing Center for Infectious Disease"/>
            <person name="Wu L."/>
            <person name="Ma J."/>
        </authorList>
    </citation>
    <scope>NUCLEOTIDE SEQUENCE [LARGE SCALE GENOMIC DNA]</scope>
    <source>
        <strain evidence="4">JCM 18127</strain>
    </source>
</reference>
<comment type="caution">
    <text evidence="3">The sequence shown here is derived from an EMBL/GenBank/DDBJ whole genome shotgun (WGS) entry which is preliminary data.</text>
</comment>
<dbReference type="EMBL" id="BAABIM010000003">
    <property type="protein sequence ID" value="GAA4688834.1"/>
    <property type="molecule type" value="Genomic_DNA"/>
</dbReference>
<name>A0ABP8WFP7_9ACTN</name>
<keyword evidence="4" id="KW-1185">Reference proteome</keyword>
<evidence type="ECO:0000313" key="4">
    <source>
        <dbReference type="Proteomes" id="UP001500621"/>
    </source>
</evidence>
<proteinExistence type="predicted"/>
<feature type="transmembrane region" description="Helical" evidence="2">
    <location>
        <begin position="92"/>
        <end position="109"/>
    </location>
</feature>
<evidence type="ECO:0008006" key="5">
    <source>
        <dbReference type="Google" id="ProtNLM"/>
    </source>
</evidence>
<accession>A0ABP8WFP7</accession>